<feature type="transmembrane region" description="Helical" evidence="7">
    <location>
        <begin position="234"/>
        <end position="254"/>
    </location>
</feature>
<dbReference type="EMBL" id="JARJFB010000048">
    <property type="protein sequence ID" value="MEA0970802.1"/>
    <property type="molecule type" value="Genomic_DNA"/>
</dbReference>
<dbReference type="Pfam" id="PF02322">
    <property type="entry name" value="Cyt_bd_oxida_II"/>
    <property type="match status" value="1"/>
</dbReference>
<feature type="transmembrane region" description="Helical" evidence="7">
    <location>
        <begin position="309"/>
        <end position="330"/>
    </location>
</feature>
<evidence type="ECO:0000256" key="2">
    <source>
        <dbReference type="ARBA" id="ARBA00007543"/>
    </source>
</evidence>
<name>A0ABU5NCB2_9RICK</name>
<feature type="transmembrane region" description="Helical" evidence="7">
    <location>
        <begin position="87"/>
        <end position="110"/>
    </location>
</feature>
<feature type="transmembrane region" description="Helical" evidence="7">
    <location>
        <begin position="266"/>
        <end position="289"/>
    </location>
</feature>
<dbReference type="RefSeq" id="WP_322776705.1">
    <property type="nucleotide sequence ID" value="NZ_JARJFB010000048.1"/>
</dbReference>
<evidence type="ECO:0000256" key="6">
    <source>
        <dbReference type="ARBA" id="ARBA00023136"/>
    </source>
</evidence>
<feature type="transmembrane region" description="Helical" evidence="7">
    <location>
        <begin position="122"/>
        <end position="140"/>
    </location>
</feature>
<keyword evidence="4 7" id="KW-0812">Transmembrane</keyword>
<comment type="caution">
    <text evidence="8">The sequence shown here is derived from an EMBL/GenBank/DDBJ whole genome shotgun (WGS) entry which is preliminary data.</text>
</comment>
<evidence type="ECO:0000256" key="1">
    <source>
        <dbReference type="ARBA" id="ARBA00004651"/>
    </source>
</evidence>
<feature type="transmembrane region" description="Helical" evidence="7">
    <location>
        <begin position="160"/>
        <end position="179"/>
    </location>
</feature>
<comment type="similarity">
    <text evidence="2">Belongs to the cytochrome ubiquinol oxidase subunit 2 family.</text>
</comment>
<gene>
    <name evidence="8" type="ORF">Megvenef_00771</name>
</gene>
<evidence type="ECO:0000256" key="3">
    <source>
        <dbReference type="ARBA" id="ARBA00022475"/>
    </source>
</evidence>
<comment type="subcellular location">
    <subcellularLocation>
        <location evidence="1">Cell membrane</location>
        <topology evidence="1">Multi-pass membrane protein</topology>
    </subcellularLocation>
</comment>
<dbReference type="PANTHER" id="PTHR43141:SF4">
    <property type="entry name" value="CYTOCHROME BD2 SUBUNIT II"/>
    <property type="match status" value="1"/>
</dbReference>
<dbReference type="NCBIfam" id="TIGR00203">
    <property type="entry name" value="cydB"/>
    <property type="match status" value="1"/>
</dbReference>
<dbReference type="InterPro" id="IPR003317">
    <property type="entry name" value="Cyt-d_oxidase_su2"/>
</dbReference>
<dbReference type="Proteomes" id="UP001291687">
    <property type="component" value="Unassembled WGS sequence"/>
</dbReference>
<feature type="transmembrane region" description="Helical" evidence="7">
    <location>
        <begin position="12"/>
        <end position="42"/>
    </location>
</feature>
<reference evidence="8 9" key="1">
    <citation type="submission" date="2023-03" db="EMBL/GenBank/DDBJ databases">
        <title>Host association and intracellularity evolved multiple times independently in the Rickettsiales.</title>
        <authorList>
            <person name="Castelli M."/>
            <person name="Nardi T."/>
            <person name="Gammuto L."/>
            <person name="Bellinzona G."/>
            <person name="Sabaneyeva E."/>
            <person name="Potekhin A."/>
            <person name="Serra V."/>
            <person name="Petroni G."/>
            <person name="Sassera D."/>
        </authorList>
    </citation>
    <scope>NUCLEOTIDE SEQUENCE [LARGE SCALE GENOMIC DNA]</scope>
    <source>
        <strain evidence="8 9">Sr 2-6</strain>
    </source>
</reference>
<keyword evidence="5 7" id="KW-1133">Transmembrane helix</keyword>
<evidence type="ECO:0000256" key="4">
    <source>
        <dbReference type="ARBA" id="ARBA00022692"/>
    </source>
</evidence>
<evidence type="ECO:0000256" key="5">
    <source>
        <dbReference type="ARBA" id="ARBA00022989"/>
    </source>
</evidence>
<evidence type="ECO:0000313" key="9">
    <source>
        <dbReference type="Proteomes" id="UP001291687"/>
    </source>
</evidence>
<protein>
    <submittedName>
        <fullName evidence="8">Cytochrome bd-I ubiquinol oxidase subunit 2</fullName>
    </submittedName>
</protein>
<organism evidence="8 9">
    <name type="scientific">Candidatus Megaera venefica</name>
    <dbReference type="NCBI Taxonomy" id="2055910"/>
    <lineage>
        <taxon>Bacteria</taxon>
        <taxon>Pseudomonadati</taxon>
        <taxon>Pseudomonadota</taxon>
        <taxon>Alphaproteobacteria</taxon>
        <taxon>Rickettsiales</taxon>
        <taxon>Rickettsiaceae</taxon>
        <taxon>Candidatus Megaera</taxon>
    </lineage>
</organism>
<dbReference type="PANTHER" id="PTHR43141">
    <property type="entry name" value="CYTOCHROME BD2 SUBUNIT II"/>
    <property type="match status" value="1"/>
</dbReference>
<feature type="transmembrane region" description="Helical" evidence="7">
    <location>
        <begin position="199"/>
        <end position="222"/>
    </location>
</feature>
<keyword evidence="9" id="KW-1185">Reference proteome</keyword>
<keyword evidence="3" id="KW-1003">Cell membrane</keyword>
<proteinExistence type="inferred from homology"/>
<evidence type="ECO:0000313" key="8">
    <source>
        <dbReference type="EMBL" id="MEA0970802.1"/>
    </source>
</evidence>
<evidence type="ECO:0000256" key="7">
    <source>
        <dbReference type="SAM" id="Phobius"/>
    </source>
</evidence>
<accession>A0ABU5NCB2</accession>
<sequence length="340" mass="38245">MFDFSTFIDLPLIWGLLIASAIFLYVLLDGFDLGVGILFPFAPSDKCRDRMMNSIAPFWDGNETWLVLGGGGLFAAFPLAYSILMPAFYIPIIVMLLGLIMRGVAFEFRFKAEGKSRNIWDYAFHFGSLGAAFCQGMILGSFVQGVEVTGRNFSGGPFDWATGFSVMTGIAVVFGYALLGSTWLVMKTEDITQDWARKVASYVLFFVGLFMLLVSMSMPFLNECIQKFWFSSPNIYYLLPIPLLTASLFFMVWYDLHCPKREYRPFFASIGIFFFGYLGLGLSLFPWIIPYKYNIWQAAASGPGLSLMLVGVAPLLPLILGYTGYCYYVFRGKSGHDHMY</sequence>
<keyword evidence="6 7" id="KW-0472">Membrane</keyword>